<accession>A0ABR2J404</accession>
<reference evidence="2 3" key="1">
    <citation type="journal article" date="2024" name="IMA Fungus">
        <title>Apiospora arundinis, a panoply of carbohydrate-active enzymes and secondary metabolites.</title>
        <authorList>
            <person name="Sorensen T."/>
            <person name="Petersen C."/>
            <person name="Muurmann A.T."/>
            <person name="Christiansen J.V."/>
            <person name="Brundto M.L."/>
            <person name="Overgaard C.K."/>
            <person name="Boysen A.T."/>
            <person name="Wollenberg R.D."/>
            <person name="Larsen T.O."/>
            <person name="Sorensen J.L."/>
            <person name="Nielsen K.L."/>
            <person name="Sondergaard T.E."/>
        </authorList>
    </citation>
    <scope>NUCLEOTIDE SEQUENCE [LARGE SCALE GENOMIC DNA]</scope>
    <source>
        <strain evidence="2 3">AAU 773</strain>
    </source>
</reference>
<evidence type="ECO:0000313" key="3">
    <source>
        <dbReference type="Proteomes" id="UP001390339"/>
    </source>
</evidence>
<evidence type="ECO:0000256" key="1">
    <source>
        <dbReference type="SAM" id="MobiDB-lite"/>
    </source>
</evidence>
<proteinExistence type="predicted"/>
<feature type="region of interest" description="Disordered" evidence="1">
    <location>
        <begin position="290"/>
        <end position="318"/>
    </location>
</feature>
<feature type="compositionally biased region" description="Low complexity" evidence="1">
    <location>
        <begin position="306"/>
        <end position="318"/>
    </location>
</feature>
<organism evidence="2 3">
    <name type="scientific">Apiospora arundinis</name>
    <dbReference type="NCBI Taxonomy" id="335852"/>
    <lineage>
        <taxon>Eukaryota</taxon>
        <taxon>Fungi</taxon>
        <taxon>Dikarya</taxon>
        <taxon>Ascomycota</taxon>
        <taxon>Pezizomycotina</taxon>
        <taxon>Sordariomycetes</taxon>
        <taxon>Xylariomycetidae</taxon>
        <taxon>Amphisphaeriales</taxon>
        <taxon>Apiosporaceae</taxon>
        <taxon>Apiospora</taxon>
    </lineage>
</organism>
<feature type="compositionally biased region" description="Low complexity" evidence="1">
    <location>
        <begin position="142"/>
        <end position="155"/>
    </location>
</feature>
<feature type="compositionally biased region" description="Pro residues" evidence="1">
    <location>
        <begin position="216"/>
        <end position="226"/>
    </location>
</feature>
<comment type="caution">
    <text evidence="2">The sequence shown here is derived from an EMBL/GenBank/DDBJ whole genome shotgun (WGS) entry which is preliminary data.</text>
</comment>
<keyword evidence="3" id="KW-1185">Reference proteome</keyword>
<evidence type="ECO:0000313" key="2">
    <source>
        <dbReference type="EMBL" id="KAK8872538.1"/>
    </source>
</evidence>
<feature type="region of interest" description="Disordered" evidence="1">
    <location>
        <begin position="130"/>
        <end position="157"/>
    </location>
</feature>
<name>A0ABR2J404_9PEZI</name>
<protein>
    <submittedName>
        <fullName evidence="2">Uncharacterized protein</fullName>
    </submittedName>
</protein>
<sequence length="318" mass="35197">MAQHAFAQQVACMEGKRRITPPKEILPVTLENMHARLHQLERASTVKMTQPPTALQDWDSLQYRTMRLWRENMPAHFMTTPFVITCDKWFPQISDAGEDDETQRSMEIALQRTLYSIGIFSYSANPKAKDAEATDDVDSGNSSSSSPSSSSSSSSNQFDIAAQELCRMVGENRKRIQKPFLTVRELYAASIEMSLVLEGRAAPTPPAQPPFCTRPHMPPGGPPPPPPRKRRSSYCPSCKCGGREKKSGFFGFMCGGRRSDDSDSGSDSDSDAGSTRCAKRTGWRRLLPNWGWLSKGRKKRRSGYGSVTTSSASSTLAD</sequence>
<gene>
    <name evidence="2" type="ORF">PGQ11_003052</name>
</gene>
<feature type="region of interest" description="Disordered" evidence="1">
    <location>
        <begin position="201"/>
        <end position="235"/>
    </location>
</feature>
<feature type="region of interest" description="Disordered" evidence="1">
    <location>
        <begin position="258"/>
        <end position="278"/>
    </location>
</feature>
<dbReference type="EMBL" id="JAPCWZ010000003">
    <property type="protein sequence ID" value="KAK8872538.1"/>
    <property type="molecule type" value="Genomic_DNA"/>
</dbReference>
<dbReference type="Proteomes" id="UP001390339">
    <property type="component" value="Unassembled WGS sequence"/>
</dbReference>